<keyword evidence="1" id="KW-0732">Signal</keyword>
<dbReference type="AlphaFoldDB" id="A0A2L0F289"/>
<dbReference type="SUPFAM" id="SSF48452">
    <property type="entry name" value="TPR-like"/>
    <property type="match status" value="1"/>
</dbReference>
<dbReference type="OrthoDB" id="5493878at2"/>
<name>A0A2L0F289_SORCE</name>
<feature type="chain" id="PRO_5014824028" description="Secreted protein" evidence="1">
    <location>
        <begin position="30"/>
        <end position="751"/>
    </location>
</feature>
<dbReference type="InterPro" id="IPR011990">
    <property type="entry name" value="TPR-like_helical_dom_sf"/>
</dbReference>
<organism evidence="2 3">
    <name type="scientific">Sorangium cellulosum</name>
    <name type="common">Polyangium cellulosum</name>
    <dbReference type="NCBI Taxonomy" id="56"/>
    <lineage>
        <taxon>Bacteria</taxon>
        <taxon>Pseudomonadati</taxon>
        <taxon>Myxococcota</taxon>
        <taxon>Polyangia</taxon>
        <taxon>Polyangiales</taxon>
        <taxon>Polyangiaceae</taxon>
        <taxon>Sorangium</taxon>
    </lineage>
</organism>
<proteinExistence type="predicted"/>
<protein>
    <recommendedName>
        <fullName evidence="4">Secreted protein</fullName>
    </recommendedName>
</protein>
<dbReference type="EMBL" id="CP012673">
    <property type="protein sequence ID" value="AUX45660.1"/>
    <property type="molecule type" value="Genomic_DNA"/>
</dbReference>
<accession>A0A2L0F289</accession>
<gene>
    <name evidence="2" type="ORF">SOCE26_071550</name>
</gene>
<feature type="signal peptide" evidence="1">
    <location>
        <begin position="1"/>
        <end position="29"/>
    </location>
</feature>
<dbReference type="Proteomes" id="UP000238348">
    <property type="component" value="Chromosome"/>
</dbReference>
<reference evidence="2 3" key="1">
    <citation type="submission" date="2015-09" db="EMBL/GenBank/DDBJ databases">
        <title>Sorangium comparison.</title>
        <authorList>
            <person name="Zaburannyi N."/>
            <person name="Bunk B."/>
            <person name="Overmann J."/>
            <person name="Mueller R."/>
        </authorList>
    </citation>
    <scope>NUCLEOTIDE SEQUENCE [LARGE SCALE GENOMIC DNA]</scope>
    <source>
        <strain evidence="2 3">So ce26</strain>
    </source>
</reference>
<sequence>MSLPTLPPRRRLARGLAALALALSPVACGASGSPGAKGPPGAAEGRVAPVDVRDADFSASLYTIVREGTPGAQRTGLLVGVIRRQLAHAAARFNAGQPDRGLASVLGALYLVRPGEGRAEMVDAVGERALAGAIERLSPRGDEGRVRALMELRAVTLPSGSRARAEIDEHLAALDRWMKDTRTGGPLEQLGMEQRASVSRALIDSRPESIQRAAAATAAWIDRAIEFNIEFRQGGNRPERDEAVEAARALESGGASMAALFLRYGDAKGAIEQIDRTSARRVVPPGLYERVKAAAAADDAASWQALAAAFAHHEAQERDAETGISQDLLDGALWGTALEAYRRDPLSQDSATLLSQVMIRFGMSEATPLVVGGALGDRPSPDALGAALGLVLSALAEEASTDDFDAARRTYNAAGPLLVLADRAARGGGGVDPSGARVRALMASLELRAGNLAAALPLLRAATAAEPTVNGLTVLAMAERQAGEPQAALEDVRRALGAPDARSVPLEIIQAHLLAFELHRDAGTPDRAKESLDAALAAALDARQRARDPGAKARVERMLARILDGYGDTKGAGQAYERAFALVTAEPPQLGATMLDAVGRALVRRDLPAARRALKRALEANVDEDDLVYGGLWVLLLERSLGVATDGTAGRALETATNRASWTGKLAAWANGRISDADLVKLAQSVAQRVEAQFYTAMARKVAGDPGADERLRTVSKSPVVDLLEVHLAREMLTTELRPPLPPQREAALTV</sequence>
<evidence type="ECO:0008006" key="4">
    <source>
        <dbReference type="Google" id="ProtNLM"/>
    </source>
</evidence>
<evidence type="ECO:0000256" key="1">
    <source>
        <dbReference type="SAM" id="SignalP"/>
    </source>
</evidence>
<dbReference type="Gene3D" id="1.25.40.10">
    <property type="entry name" value="Tetratricopeptide repeat domain"/>
    <property type="match status" value="1"/>
</dbReference>
<evidence type="ECO:0000313" key="3">
    <source>
        <dbReference type="Proteomes" id="UP000238348"/>
    </source>
</evidence>
<evidence type="ECO:0000313" key="2">
    <source>
        <dbReference type="EMBL" id="AUX45660.1"/>
    </source>
</evidence>
<dbReference type="RefSeq" id="WP_104984005.1">
    <property type="nucleotide sequence ID" value="NZ_CP012673.1"/>
</dbReference>